<comment type="caution">
    <text evidence="2">The sequence shown here is derived from an EMBL/GenBank/DDBJ whole genome shotgun (WGS) entry which is preliminary data.</text>
</comment>
<feature type="region of interest" description="Disordered" evidence="1">
    <location>
        <begin position="80"/>
        <end position="99"/>
    </location>
</feature>
<dbReference type="EMBL" id="JACHJL010000007">
    <property type="protein sequence ID" value="MBB5936287.1"/>
    <property type="molecule type" value="Genomic_DNA"/>
</dbReference>
<gene>
    <name evidence="2" type="ORF">FHS42_003362</name>
</gene>
<dbReference type="AlphaFoldDB" id="A0A7W9UZ18"/>
<name>A0A7W9UZ18_9ACTN</name>
<keyword evidence="3" id="KW-1185">Reference proteome</keyword>
<evidence type="ECO:0000256" key="1">
    <source>
        <dbReference type="SAM" id="MobiDB-lite"/>
    </source>
</evidence>
<sequence length="219" mass="23547">MTEHPGHWPPAPEPIDAKLSQLLALNDQLACDVPLMGHVDTAPATRPCATCRAVAIVRDRACALRDWLRYRKAVETLRAHRGAEHQREQSGPAVTSAAKRSSVLTGQHTVRTVQGAVLRFFLANAGRAETADAWEPVSDIDFQHAYENALFDPKALASDELRTNPHRIQLPLDALAGTGGFFWADGADAAGVMTTNGKTPSDCGLDYLADTPTTPDSAS</sequence>
<protein>
    <submittedName>
        <fullName evidence="2">Uncharacterized protein</fullName>
    </submittedName>
</protein>
<dbReference type="RefSeq" id="WP_184572882.1">
    <property type="nucleotide sequence ID" value="NZ_JACHJL010000007.1"/>
</dbReference>
<proteinExistence type="predicted"/>
<organism evidence="2 3">
    <name type="scientific">Streptomyces zagrosensis</name>
    <dbReference type="NCBI Taxonomy" id="1042984"/>
    <lineage>
        <taxon>Bacteria</taxon>
        <taxon>Bacillati</taxon>
        <taxon>Actinomycetota</taxon>
        <taxon>Actinomycetes</taxon>
        <taxon>Kitasatosporales</taxon>
        <taxon>Streptomycetaceae</taxon>
        <taxon>Streptomyces</taxon>
    </lineage>
</organism>
<evidence type="ECO:0000313" key="2">
    <source>
        <dbReference type="EMBL" id="MBB5936287.1"/>
    </source>
</evidence>
<accession>A0A7W9UZ18</accession>
<evidence type="ECO:0000313" key="3">
    <source>
        <dbReference type="Proteomes" id="UP000588098"/>
    </source>
</evidence>
<reference evidence="2 3" key="1">
    <citation type="submission" date="2020-08" db="EMBL/GenBank/DDBJ databases">
        <title>Genomic Encyclopedia of Type Strains, Phase III (KMG-III): the genomes of soil and plant-associated and newly described type strains.</title>
        <authorList>
            <person name="Whitman W."/>
        </authorList>
    </citation>
    <scope>NUCLEOTIDE SEQUENCE [LARGE SCALE GENOMIC DNA]</scope>
    <source>
        <strain evidence="2 3">CECT 8305</strain>
    </source>
</reference>
<dbReference type="Proteomes" id="UP000588098">
    <property type="component" value="Unassembled WGS sequence"/>
</dbReference>